<dbReference type="PaxDb" id="9986-ENSOCUP00000008036"/>
<dbReference type="Pfam" id="PF15021">
    <property type="entry name" value="SHLD1_C"/>
    <property type="match status" value="1"/>
</dbReference>
<dbReference type="STRING" id="9986.ENSOCUP00000008036"/>
<proteinExistence type="predicted"/>
<dbReference type="GO" id="GO:2000042">
    <property type="term" value="P:negative regulation of double-strand break repair via homologous recombination"/>
    <property type="evidence" value="ECO:0007669"/>
    <property type="project" value="Ensembl"/>
</dbReference>
<dbReference type="eggNOG" id="ENOG502SUXK">
    <property type="taxonomic scope" value="Eukaryota"/>
</dbReference>
<dbReference type="Proteomes" id="UP000001811">
    <property type="component" value="Chromosome 4"/>
</dbReference>
<feature type="domain" description="Shieldin complex subunit 1 C-terminal" evidence="1">
    <location>
        <begin position="134"/>
        <end position="252"/>
    </location>
</feature>
<dbReference type="InterPro" id="IPR027821">
    <property type="entry name" value="SHLD1"/>
</dbReference>
<dbReference type="InterPro" id="IPR053898">
    <property type="entry name" value="SHLD1_C"/>
</dbReference>
<dbReference type="EMBL" id="AAGW02060658">
    <property type="status" value="NOT_ANNOTATED_CDS"/>
    <property type="molecule type" value="Genomic_DNA"/>
</dbReference>
<dbReference type="PANTHER" id="PTHR36863">
    <property type="entry name" value="SHIELDIN COMPLEX SUBUNIT 1"/>
    <property type="match status" value="1"/>
</dbReference>
<keyword evidence="3" id="KW-1185">Reference proteome</keyword>
<dbReference type="AlphaFoldDB" id="G1SWZ2"/>
<reference evidence="2" key="2">
    <citation type="submission" date="2025-08" db="UniProtKB">
        <authorList>
            <consortium name="Ensembl"/>
        </authorList>
    </citation>
    <scope>IDENTIFICATION</scope>
    <source>
        <strain evidence="2">Thorbecke</strain>
    </source>
</reference>
<dbReference type="PANTHER" id="PTHR36863:SF1">
    <property type="entry name" value="SHIELDIN COMPLEX SUBUNIT 1"/>
    <property type="match status" value="1"/>
</dbReference>
<accession>G1SWZ2</accession>
<dbReference type="Bgee" id="ENSOCUG00000009313">
    <property type="expression patterns" value="Expressed in upper lobe of left lung and 14 other cell types or tissues"/>
</dbReference>
<protein>
    <submittedName>
        <fullName evidence="2">Shieldin complex subunit 1</fullName>
    </submittedName>
</protein>
<dbReference type="HOGENOM" id="CLU_090358_0_0_1"/>
<name>G1SWZ2_RABIT</name>
<dbReference type="FunCoup" id="G1SWZ2">
    <property type="interactions" value="22"/>
</dbReference>
<dbReference type="GO" id="GO:2001034">
    <property type="term" value="P:positive regulation of double-strand break repair via nonhomologous end joining"/>
    <property type="evidence" value="ECO:0007669"/>
    <property type="project" value="Ensembl"/>
</dbReference>
<reference evidence="2 3" key="1">
    <citation type="journal article" date="2011" name="Nature">
        <title>A high-resolution map of human evolutionary constraint using 29 mammals.</title>
        <authorList>
            <person name="Lindblad-Toh K."/>
            <person name="Garber M."/>
            <person name="Zuk O."/>
            <person name="Lin M.F."/>
            <person name="Parker B.J."/>
            <person name="Washietl S."/>
            <person name="Kheradpour P."/>
            <person name="Ernst J."/>
            <person name="Jordan G."/>
            <person name="Mauceli E."/>
            <person name="Ward L.D."/>
            <person name="Lowe C.B."/>
            <person name="Holloway A.K."/>
            <person name="Clamp M."/>
            <person name="Gnerre S."/>
            <person name="Alfoldi J."/>
            <person name="Beal K."/>
            <person name="Chang J."/>
            <person name="Clawson H."/>
            <person name="Cuff J."/>
            <person name="Di Palma F."/>
            <person name="Fitzgerald S."/>
            <person name="Flicek P."/>
            <person name="Guttman M."/>
            <person name="Hubisz M.J."/>
            <person name="Jaffe D.B."/>
            <person name="Jungreis I."/>
            <person name="Kent W.J."/>
            <person name="Kostka D."/>
            <person name="Lara M."/>
            <person name="Martins A.L."/>
            <person name="Massingham T."/>
            <person name="Moltke I."/>
            <person name="Raney B.J."/>
            <person name="Rasmussen M.D."/>
            <person name="Robinson J."/>
            <person name="Stark A."/>
            <person name="Vilella A.J."/>
            <person name="Wen J."/>
            <person name="Xie X."/>
            <person name="Zody M.C."/>
            <person name="Baldwin J."/>
            <person name="Bloom T."/>
            <person name="Chin C.W."/>
            <person name="Heiman D."/>
            <person name="Nicol R."/>
            <person name="Nusbaum C."/>
            <person name="Young S."/>
            <person name="Wilkinson J."/>
            <person name="Worley K.C."/>
            <person name="Kovar C.L."/>
            <person name="Muzny D.M."/>
            <person name="Gibbs R.A."/>
            <person name="Cree A."/>
            <person name="Dihn H.H."/>
            <person name="Fowler G."/>
            <person name="Jhangiani S."/>
            <person name="Joshi V."/>
            <person name="Lee S."/>
            <person name="Lewis L.R."/>
            <person name="Nazareth L.V."/>
            <person name="Okwuonu G."/>
            <person name="Santibanez J."/>
            <person name="Warren W.C."/>
            <person name="Mardis E.R."/>
            <person name="Weinstock G.M."/>
            <person name="Wilson R.K."/>
            <person name="Delehaunty K."/>
            <person name="Dooling D."/>
            <person name="Fronik C."/>
            <person name="Fulton L."/>
            <person name="Fulton B."/>
            <person name="Graves T."/>
            <person name="Minx P."/>
            <person name="Sodergren E."/>
            <person name="Birney E."/>
            <person name="Margulies E.H."/>
            <person name="Herrero J."/>
            <person name="Green E.D."/>
            <person name="Haussler D."/>
            <person name="Siepel A."/>
            <person name="Goldman N."/>
            <person name="Pollard K.S."/>
            <person name="Pedersen J.S."/>
            <person name="Lander E.S."/>
            <person name="Kellis M."/>
        </authorList>
    </citation>
    <scope>NUCLEOTIDE SEQUENCE [LARGE SCALE GENOMIC DNA]</scope>
    <source>
        <strain evidence="2 3">Thorbecke inbred</strain>
    </source>
</reference>
<dbReference type="GO" id="GO:0045830">
    <property type="term" value="P:positive regulation of isotype switching"/>
    <property type="evidence" value="ECO:0007669"/>
    <property type="project" value="Ensembl"/>
</dbReference>
<sequence length="254" mass="28255">MAAPACYYSCLPTARMVPGTFFFKSFFSQNNDGASTSGSGLLLLAARTMEAQEATPGSQSQESCVLDLPSACDVRDYVLQRSCQKPDSEAFSSVEFHSFPCSSDVDPETDNLNTEPKDSWTSENFWLNSSVKRQSETEEEDDGLRKSLDTFYEAFGCLQPASGNPLSARVCQCLSEKITELRGQESREYALRSFQMARVVLSRDGCSVLQRHARDTHFYPLGDRSASLEDEKPIPGLSKDIIHFLLQQNVLKEP</sequence>
<dbReference type="GeneTree" id="ENSGT00390000014969"/>
<dbReference type="GO" id="GO:0035861">
    <property type="term" value="C:site of double-strand break"/>
    <property type="evidence" value="ECO:0007669"/>
    <property type="project" value="Ensembl"/>
</dbReference>
<evidence type="ECO:0000313" key="2">
    <source>
        <dbReference type="Ensembl" id="ENSOCUP00000008036.3"/>
    </source>
</evidence>
<evidence type="ECO:0000313" key="3">
    <source>
        <dbReference type="Proteomes" id="UP000001811"/>
    </source>
</evidence>
<organism evidence="2 3">
    <name type="scientific">Oryctolagus cuniculus</name>
    <name type="common">Rabbit</name>
    <dbReference type="NCBI Taxonomy" id="9986"/>
    <lineage>
        <taxon>Eukaryota</taxon>
        <taxon>Metazoa</taxon>
        <taxon>Chordata</taxon>
        <taxon>Craniata</taxon>
        <taxon>Vertebrata</taxon>
        <taxon>Euteleostomi</taxon>
        <taxon>Mammalia</taxon>
        <taxon>Eutheria</taxon>
        <taxon>Euarchontoglires</taxon>
        <taxon>Glires</taxon>
        <taxon>Lagomorpha</taxon>
        <taxon>Leporidae</taxon>
        <taxon>Oryctolagus</taxon>
    </lineage>
</organism>
<dbReference type="InParanoid" id="G1SWZ2"/>
<dbReference type="Ensembl" id="ENSOCUT00000009311.4">
    <property type="protein sequence ID" value="ENSOCUP00000008036.3"/>
    <property type="gene ID" value="ENSOCUG00000009313.4"/>
</dbReference>
<gene>
    <name evidence="2" type="primary">SHLD1</name>
</gene>
<reference evidence="2" key="3">
    <citation type="submission" date="2025-09" db="UniProtKB">
        <authorList>
            <consortium name="Ensembl"/>
        </authorList>
    </citation>
    <scope>IDENTIFICATION</scope>
    <source>
        <strain evidence="2">Thorbecke</strain>
    </source>
</reference>
<evidence type="ECO:0000259" key="1">
    <source>
        <dbReference type="Pfam" id="PF15021"/>
    </source>
</evidence>
<dbReference type="EMBL" id="AAGW02060657">
    <property type="status" value="NOT_ANNOTATED_CDS"/>
    <property type="molecule type" value="Genomic_DNA"/>
</dbReference>